<dbReference type="Proteomes" id="UP000278006">
    <property type="component" value="Unassembled WGS sequence"/>
</dbReference>
<protein>
    <submittedName>
        <fullName evidence="1">Uncharacterized protein</fullName>
    </submittedName>
</protein>
<gene>
    <name evidence="1" type="ORF">D8I35_14870</name>
</gene>
<dbReference type="OrthoDB" id="509852at2"/>
<dbReference type="RefSeq" id="WP_122230753.1">
    <property type="nucleotide sequence ID" value="NZ_RDQO01000005.1"/>
</dbReference>
<dbReference type="AlphaFoldDB" id="A0A3M6QM02"/>
<evidence type="ECO:0000313" key="2">
    <source>
        <dbReference type="Proteomes" id="UP000278006"/>
    </source>
</evidence>
<reference evidence="1 2" key="1">
    <citation type="submission" date="2018-10" db="EMBL/GenBank/DDBJ databases">
        <title>Draft genome of Cortibacter populi DSM10536.</title>
        <authorList>
            <person name="Bernier A.-M."/>
            <person name="Bernard K."/>
        </authorList>
    </citation>
    <scope>NUCLEOTIDE SEQUENCE [LARGE SCALE GENOMIC DNA]</scope>
    <source>
        <strain evidence="1 2">DSM 105136</strain>
    </source>
</reference>
<organism evidence="1 2">
    <name type="scientific">Corticibacter populi</name>
    <dbReference type="NCBI Taxonomy" id="1550736"/>
    <lineage>
        <taxon>Bacteria</taxon>
        <taxon>Pseudomonadati</taxon>
        <taxon>Pseudomonadota</taxon>
        <taxon>Betaproteobacteria</taxon>
        <taxon>Burkholderiales</taxon>
        <taxon>Comamonadaceae</taxon>
        <taxon>Corticibacter</taxon>
    </lineage>
</organism>
<dbReference type="Gene3D" id="1.20.1050.10">
    <property type="match status" value="1"/>
</dbReference>
<dbReference type="PROSITE" id="PS51257">
    <property type="entry name" value="PROKAR_LIPOPROTEIN"/>
    <property type="match status" value="1"/>
</dbReference>
<keyword evidence="2" id="KW-1185">Reference proteome</keyword>
<evidence type="ECO:0000313" key="1">
    <source>
        <dbReference type="EMBL" id="RMX04100.1"/>
    </source>
</evidence>
<comment type="caution">
    <text evidence="1">The sequence shown here is derived from an EMBL/GenBank/DDBJ whole genome shotgun (WGS) entry which is preliminary data.</text>
</comment>
<accession>A0A3M6QM02</accession>
<sequence length="95" mass="10009">MRIALALKGLEYDTCPSICGTVSSACRNTWRAILLVACRCWQAEGLQVVEVLLQRQHARGDAGPYAFGAGTTQADDCLVPQVANALRAATGLCAG</sequence>
<name>A0A3M6QM02_9BURK</name>
<dbReference type="EMBL" id="RDQO01000005">
    <property type="protein sequence ID" value="RMX04100.1"/>
    <property type="molecule type" value="Genomic_DNA"/>
</dbReference>
<proteinExistence type="predicted"/>